<keyword evidence="2" id="KW-0472">Membrane</keyword>
<evidence type="ECO:0000256" key="2">
    <source>
        <dbReference type="SAM" id="Phobius"/>
    </source>
</evidence>
<dbReference type="AlphaFoldDB" id="A0A2W5B3A1"/>
<feature type="compositionally biased region" description="Polar residues" evidence="1">
    <location>
        <begin position="14"/>
        <end position="27"/>
    </location>
</feature>
<feature type="transmembrane region" description="Helical" evidence="2">
    <location>
        <begin position="390"/>
        <end position="407"/>
    </location>
</feature>
<feature type="transmembrane region" description="Helical" evidence="2">
    <location>
        <begin position="413"/>
        <end position="430"/>
    </location>
</feature>
<evidence type="ECO:0000256" key="1">
    <source>
        <dbReference type="SAM" id="MobiDB-lite"/>
    </source>
</evidence>
<feature type="transmembrane region" description="Helical" evidence="2">
    <location>
        <begin position="248"/>
        <end position="271"/>
    </location>
</feature>
<feature type="region of interest" description="Disordered" evidence="1">
    <location>
        <begin position="1"/>
        <end position="87"/>
    </location>
</feature>
<feature type="transmembrane region" description="Helical" evidence="2">
    <location>
        <begin position="180"/>
        <end position="201"/>
    </location>
</feature>
<gene>
    <name evidence="3" type="ORF">DI609_07435</name>
</gene>
<feature type="transmembrane region" description="Helical" evidence="2">
    <location>
        <begin position="213"/>
        <end position="242"/>
    </location>
</feature>
<dbReference type="Proteomes" id="UP000249451">
    <property type="component" value="Unassembled WGS sequence"/>
</dbReference>
<proteinExistence type="predicted"/>
<evidence type="ECO:0000313" key="4">
    <source>
        <dbReference type="Proteomes" id="UP000249451"/>
    </source>
</evidence>
<sequence length="520" mass="55214">MKQPHPTPRRESSQETSASNVVSSDTGSDGAVSDGARSGATATNGAVSDGRTSNGATSGTTTSRAVTASRKVTAERPATSGRSVAASRPAQPVYQSPIAVWACWLLANIFQLWIVATYRWGTEDLSYYRNGSLLSGPFGEHIVGIGGSPTPLSEYPDVGVWPIRAVKAVADVLAPGSETAFFLIFALACCLLGALFTGYLLRLGRFLGAWTWVGVSFAIGPILLTRLDLIPGLAVGVGVAVVVSHPRVAGALLAFATASKLWPGVLAVALVDRWDTRGTWQRLGFFTLTLAVLVGITTATEGFERVISPLTYQDVRGLQVESVAATPFTFLSAFDDRWEINLSSSKSYEVTGPGVELAMHAATAVMALTLLLGVYIALRHFLRGGWNTERALAAATMLVALLLLGNKVFSPQYVLWLAPLICLAMPTRTGRREVRGEGARWRDVLLDTSKGAPLVLGVLTVIIAGLSFLVFPISYGWLVSAGPAVIPASILVVRNLLCILVAVIAVRWWLRLSRPGGQAA</sequence>
<accession>A0A2W5B3A1</accession>
<keyword evidence="2" id="KW-0812">Transmembrane</keyword>
<feature type="transmembrane region" description="Helical" evidence="2">
    <location>
        <begin position="283"/>
        <end position="300"/>
    </location>
</feature>
<feature type="compositionally biased region" description="Low complexity" evidence="1">
    <location>
        <begin position="50"/>
        <end position="70"/>
    </location>
</feature>
<comment type="caution">
    <text evidence="3">The sequence shown here is derived from an EMBL/GenBank/DDBJ whole genome shotgun (WGS) entry which is preliminary data.</text>
</comment>
<feature type="transmembrane region" description="Helical" evidence="2">
    <location>
        <begin position="98"/>
        <end position="120"/>
    </location>
</feature>
<name>A0A2W5B3A1_9CORY</name>
<reference evidence="3 4" key="1">
    <citation type="submission" date="2017-11" db="EMBL/GenBank/DDBJ databases">
        <title>Infants hospitalized years apart are colonized by the same room-sourced microbial strains.</title>
        <authorList>
            <person name="Brooks B."/>
            <person name="Olm M.R."/>
            <person name="Firek B.A."/>
            <person name="Baker R."/>
            <person name="Thomas B.C."/>
            <person name="Morowitz M.J."/>
            <person name="Banfield J.F."/>
        </authorList>
    </citation>
    <scope>NUCLEOTIDE SEQUENCE [LARGE SCALE GENOMIC DNA]</scope>
    <source>
        <strain evidence="3">S2_012_000_R3_87</strain>
    </source>
</reference>
<keyword evidence="2" id="KW-1133">Transmembrane helix</keyword>
<feature type="transmembrane region" description="Helical" evidence="2">
    <location>
        <begin position="357"/>
        <end position="378"/>
    </location>
</feature>
<evidence type="ECO:0000313" key="3">
    <source>
        <dbReference type="EMBL" id="PZO99877.1"/>
    </source>
</evidence>
<protein>
    <recommendedName>
        <fullName evidence="5">DUF2029 domain-containing protein</fullName>
    </recommendedName>
</protein>
<evidence type="ECO:0008006" key="5">
    <source>
        <dbReference type="Google" id="ProtNLM"/>
    </source>
</evidence>
<feature type="transmembrane region" description="Helical" evidence="2">
    <location>
        <begin position="451"/>
        <end position="478"/>
    </location>
</feature>
<organism evidence="3 4">
    <name type="scientific">Corynebacterium urealyticum</name>
    <dbReference type="NCBI Taxonomy" id="43771"/>
    <lineage>
        <taxon>Bacteria</taxon>
        <taxon>Bacillati</taxon>
        <taxon>Actinomycetota</taxon>
        <taxon>Actinomycetes</taxon>
        <taxon>Mycobacteriales</taxon>
        <taxon>Corynebacteriaceae</taxon>
        <taxon>Corynebacterium</taxon>
    </lineage>
</organism>
<dbReference type="EMBL" id="QFNY01000165">
    <property type="protein sequence ID" value="PZO99877.1"/>
    <property type="molecule type" value="Genomic_DNA"/>
</dbReference>
<feature type="transmembrane region" description="Helical" evidence="2">
    <location>
        <begin position="484"/>
        <end position="510"/>
    </location>
</feature>